<dbReference type="Bgee" id="WBGene00018019">
    <property type="expression patterns" value="Expressed in multicellular organism and 1 other cell type or tissue"/>
</dbReference>
<sequence length="306" mass="34983">MLAFEILSKSGMIVSLDWLVGCLDDPTQVDSDWKFIMTGIQFENKTHYDTKSIPMRRIETTWLVISNSDFHSYRPGYHNLNDFTHFAAIPNTPASNVLSLDLSKLLVFEALAKPGMIVSLDWLDACLDDPAAVDLDWKFALTDVCFENNTYANAITRMKRDLHRKRPPLFYGFNFTILPTTNRRMQATREFWNRIIEGFGGTCSMSPIPGEAGKIPYHLVKRNLKVPSASIDSSVVLYFNDSVLHEKWTFANNCISFLGMGWLVECIVRYRLIPSDHPSLKYEADPQYLPVIFEKFAADMEENSRG</sequence>
<accession>O44844</accession>
<dbReference type="Proteomes" id="UP000001940">
    <property type="component" value="Chromosome II"/>
</dbReference>
<dbReference type="PhylomeDB" id="O44844"/>
<dbReference type="AGR" id="WB:WBGene00018019"/>
<dbReference type="PIR" id="T32834">
    <property type="entry name" value="T32834"/>
</dbReference>
<dbReference type="CTD" id="185239"/>
<evidence type="ECO:0000313" key="2">
    <source>
        <dbReference type="EMBL" id="CCD68469.2"/>
    </source>
</evidence>
<dbReference type="InterPro" id="IPR001357">
    <property type="entry name" value="BRCT_dom"/>
</dbReference>
<dbReference type="PANTHER" id="PTHR22956">
    <property type="entry name" value="ANKYRIN REPEAT-CONTAINING PROTEIN F37A4.4-RELATED-RELATED"/>
    <property type="match status" value="1"/>
</dbReference>
<dbReference type="OrthoDB" id="5871714at2759"/>
<dbReference type="PaxDb" id="6239-F33H12.1"/>
<dbReference type="InParanoid" id="O44844"/>
<gene>
    <name evidence="2" type="ORF">CELE_F33H12.1</name>
    <name evidence="2 4" type="ORF">F33H12.1</name>
</gene>
<reference evidence="2 3" key="1">
    <citation type="journal article" date="1998" name="Science">
        <title>Genome sequence of the nematode C. elegans: a platform for investigating biology.</title>
        <authorList>
            <consortium name="The C. elegans sequencing consortium"/>
            <person name="Sulson J.E."/>
            <person name="Waterston R."/>
        </authorList>
    </citation>
    <scope>NUCLEOTIDE SEQUENCE [LARGE SCALE GENOMIC DNA]</scope>
    <source>
        <strain evidence="2 3">Bristol N2</strain>
    </source>
</reference>
<dbReference type="Pfam" id="PF00533">
    <property type="entry name" value="BRCT"/>
    <property type="match status" value="1"/>
</dbReference>
<keyword evidence="3" id="KW-1185">Reference proteome</keyword>
<evidence type="ECO:0000313" key="3">
    <source>
        <dbReference type="Proteomes" id="UP000001940"/>
    </source>
</evidence>
<dbReference type="InterPro" id="IPR053345">
    <property type="entry name" value="Ankyrin_repeat-containing"/>
</dbReference>
<organism evidence="2 3">
    <name type="scientific">Caenorhabditis elegans</name>
    <dbReference type="NCBI Taxonomy" id="6239"/>
    <lineage>
        <taxon>Eukaryota</taxon>
        <taxon>Metazoa</taxon>
        <taxon>Ecdysozoa</taxon>
        <taxon>Nematoda</taxon>
        <taxon>Chromadorea</taxon>
        <taxon>Rhabditida</taxon>
        <taxon>Rhabditina</taxon>
        <taxon>Rhabditomorpha</taxon>
        <taxon>Rhabditoidea</taxon>
        <taxon>Rhabditidae</taxon>
        <taxon>Peloderinae</taxon>
        <taxon>Caenorhabditis</taxon>
    </lineage>
</organism>
<name>O44844_CAEEL</name>
<dbReference type="EMBL" id="BX284602">
    <property type="protein sequence ID" value="CCD68469.2"/>
    <property type="molecule type" value="Genomic_DNA"/>
</dbReference>
<dbReference type="GeneID" id="185239"/>
<protein>
    <submittedName>
        <fullName evidence="2">BRCT domain-containing protein</fullName>
    </submittedName>
</protein>
<dbReference type="FunCoup" id="O44844">
    <property type="interactions" value="133"/>
</dbReference>
<dbReference type="SUPFAM" id="SSF52113">
    <property type="entry name" value="BRCT domain"/>
    <property type="match status" value="1"/>
</dbReference>
<dbReference type="eggNOG" id="ENOG502T363">
    <property type="taxonomic scope" value="Eukaryota"/>
</dbReference>
<evidence type="ECO:0000259" key="1">
    <source>
        <dbReference type="PROSITE" id="PS50172"/>
    </source>
</evidence>
<dbReference type="InterPro" id="IPR036420">
    <property type="entry name" value="BRCT_dom_sf"/>
</dbReference>
<evidence type="ECO:0000313" key="4">
    <source>
        <dbReference type="WormBase" id="F33H12.1"/>
    </source>
</evidence>
<dbReference type="HOGENOM" id="CLU_944086_0_0_1"/>
<dbReference type="AlphaFoldDB" id="O44844"/>
<dbReference type="STRING" id="6239.F33H12.1.1"/>
<feature type="domain" description="BRCT" evidence="1">
    <location>
        <begin position="165"/>
        <end position="280"/>
    </location>
</feature>
<dbReference type="WormBase" id="F33H12.1">
    <property type="protein sequence ID" value="CE53827"/>
    <property type="gene ID" value="WBGene00018019"/>
</dbReference>
<dbReference type="UCSC" id="F33H12.1">
    <property type="organism name" value="c. elegans"/>
</dbReference>
<dbReference type="PROSITE" id="PS50172">
    <property type="entry name" value="BRCT"/>
    <property type="match status" value="1"/>
</dbReference>
<dbReference type="KEGG" id="cel:CELE_F33H12.1"/>
<proteinExistence type="predicted"/>
<dbReference type="PANTHER" id="PTHR22956:SF15">
    <property type="entry name" value="DOMAIN OF UNKNOWN FUNCTION WSN DOMAIN-CONTAINING PROTEIN"/>
    <property type="match status" value="1"/>
</dbReference>